<dbReference type="Gene3D" id="3.30.470.30">
    <property type="entry name" value="DNA ligase/mRNA capping enzyme"/>
    <property type="match status" value="1"/>
</dbReference>
<evidence type="ECO:0000256" key="11">
    <source>
        <dbReference type="PROSITE-ProRule" id="PRU00561"/>
    </source>
</evidence>
<dbReference type="GeneID" id="116955044"/>
<dbReference type="PANTHER" id="PTHR13403:SF6">
    <property type="entry name" value="SNURPORTIN-1"/>
    <property type="match status" value="1"/>
</dbReference>
<evidence type="ECO:0000256" key="1">
    <source>
        <dbReference type="ARBA" id="ARBA00003975"/>
    </source>
</evidence>
<dbReference type="PROSITE" id="PS51214">
    <property type="entry name" value="IBB"/>
    <property type="match status" value="1"/>
</dbReference>
<accession>A0AAJ7U9Z9</accession>
<dbReference type="PANTHER" id="PTHR13403">
    <property type="entry name" value="SNURPORTIN1 RNUT1 PROTEIN RNA, U TRANSPORTER 1"/>
    <property type="match status" value="1"/>
</dbReference>
<dbReference type="GO" id="GO:0061608">
    <property type="term" value="F:nuclear import signal receptor activity"/>
    <property type="evidence" value="ECO:0007669"/>
    <property type="project" value="InterPro"/>
</dbReference>
<evidence type="ECO:0000313" key="14">
    <source>
        <dbReference type="Proteomes" id="UP001318040"/>
    </source>
</evidence>
<dbReference type="InterPro" id="IPR017336">
    <property type="entry name" value="Snurportin-1"/>
</dbReference>
<feature type="compositionally biased region" description="Acidic residues" evidence="12">
    <location>
        <begin position="94"/>
        <end position="103"/>
    </location>
</feature>
<keyword evidence="14" id="KW-1185">Reference proteome</keyword>
<comment type="function">
    <text evidence="1">Functions as an U snRNP-specific nuclear import adapter. Involved in the trimethylguanosine (m3G)-cap-dependent nuclear import of U snRNPs. Binds specifically to the terminal m3G-cap U snRNAs.</text>
</comment>
<keyword evidence="7" id="KW-0963">Cytoplasm</keyword>
<comment type="subcellular location">
    <subcellularLocation>
        <location evidence="3">Cytoplasm</location>
    </subcellularLocation>
    <subcellularLocation>
        <location evidence="2">Nucleus</location>
    </subcellularLocation>
</comment>
<comment type="similarity">
    <text evidence="4">Belongs to the snurportin family.</text>
</comment>
<feature type="compositionally biased region" description="Polar residues" evidence="12">
    <location>
        <begin position="13"/>
        <end position="22"/>
    </location>
</feature>
<evidence type="ECO:0000256" key="3">
    <source>
        <dbReference type="ARBA" id="ARBA00004496"/>
    </source>
</evidence>
<keyword evidence="8" id="KW-0694">RNA-binding</keyword>
<keyword evidence="6 11" id="KW-0813">Transport</keyword>
<dbReference type="InterPro" id="IPR047857">
    <property type="entry name" value="Snurportin1_C"/>
</dbReference>
<evidence type="ECO:0000256" key="2">
    <source>
        <dbReference type="ARBA" id="ARBA00004123"/>
    </source>
</evidence>
<dbReference type="CTD" id="10073"/>
<dbReference type="KEGG" id="pmrn:116955044"/>
<evidence type="ECO:0000313" key="15">
    <source>
        <dbReference type="RefSeq" id="XP_032831884.1"/>
    </source>
</evidence>
<feature type="region of interest" description="Disordered" evidence="12">
    <location>
        <begin position="75"/>
        <end position="105"/>
    </location>
</feature>
<dbReference type="GO" id="GO:0005737">
    <property type="term" value="C:cytoplasm"/>
    <property type="evidence" value="ECO:0007669"/>
    <property type="project" value="UniProtKB-SubCell"/>
</dbReference>
<dbReference type="InterPro" id="IPR002652">
    <property type="entry name" value="Importin-a_IBB"/>
</dbReference>
<evidence type="ECO:0000313" key="16">
    <source>
        <dbReference type="RefSeq" id="XP_032831885.1"/>
    </source>
</evidence>
<dbReference type="GO" id="GO:0006606">
    <property type="term" value="P:protein import into nucleus"/>
    <property type="evidence" value="ECO:0007669"/>
    <property type="project" value="InterPro"/>
</dbReference>
<organism evidence="14 15">
    <name type="scientific">Petromyzon marinus</name>
    <name type="common">Sea lamprey</name>
    <dbReference type="NCBI Taxonomy" id="7757"/>
    <lineage>
        <taxon>Eukaryota</taxon>
        <taxon>Metazoa</taxon>
        <taxon>Chordata</taxon>
        <taxon>Craniata</taxon>
        <taxon>Vertebrata</taxon>
        <taxon>Cyclostomata</taxon>
        <taxon>Hyperoartia</taxon>
        <taxon>Petromyzontiformes</taxon>
        <taxon>Petromyzontidae</taxon>
        <taxon>Petromyzon</taxon>
    </lineage>
</organism>
<evidence type="ECO:0000256" key="9">
    <source>
        <dbReference type="ARBA" id="ARBA00023242"/>
    </source>
</evidence>
<feature type="compositionally biased region" description="Basic and acidic residues" evidence="12">
    <location>
        <begin position="348"/>
        <end position="358"/>
    </location>
</feature>
<proteinExistence type="inferred from homology"/>
<dbReference type="GO" id="GO:0061015">
    <property type="term" value="P:snRNA import into nucleus"/>
    <property type="evidence" value="ECO:0007669"/>
    <property type="project" value="InterPro"/>
</dbReference>
<dbReference type="GO" id="GO:0003723">
    <property type="term" value="F:RNA binding"/>
    <property type="evidence" value="ECO:0007669"/>
    <property type="project" value="UniProtKB-KW"/>
</dbReference>
<dbReference type="RefSeq" id="XP_032831884.1">
    <property type="nucleotide sequence ID" value="XM_032975993.1"/>
</dbReference>
<evidence type="ECO:0000256" key="5">
    <source>
        <dbReference type="ARBA" id="ARBA00016034"/>
    </source>
</evidence>
<evidence type="ECO:0000256" key="7">
    <source>
        <dbReference type="ARBA" id="ARBA00022490"/>
    </source>
</evidence>
<evidence type="ECO:0000256" key="6">
    <source>
        <dbReference type="ARBA" id="ARBA00022448"/>
    </source>
</evidence>
<evidence type="ECO:0000256" key="4">
    <source>
        <dbReference type="ARBA" id="ARBA00007540"/>
    </source>
</evidence>
<dbReference type="CDD" id="cd09232">
    <property type="entry name" value="Snurportin-1_C"/>
    <property type="match status" value="1"/>
</dbReference>
<feature type="compositionally biased region" description="Basic and acidic residues" evidence="12">
    <location>
        <begin position="84"/>
        <end position="93"/>
    </location>
</feature>
<feature type="region of interest" description="Disordered" evidence="12">
    <location>
        <begin position="1"/>
        <end position="45"/>
    </location>
</feature>
<dbReference type="InterPro" id="IPR024721">
    <property type="entry name" value="Snurportin-1_N"/>
</dbReference>
<dbReference type="RefSeq" id="XP_032831885.1">
    <property type="nucleotide sequence ID" value="XM_032975994.1"/>
</dbReference>
<name>A0AAJ7U9Z9_PETMA</name>
<protein>
    <recommendedName>
        <fullName evidence="5">Snurportin-1</fullName>
    </recommendedName>
    <alternativeName>
        <fullName evidence="10">RNA U transporter 1</fullName>
    </alternativeName>
</protein>
<dbReference type="Proteomes" id="UP001318040">
    <property type="component" value="Chromosome 57"/>
</dbReference>
<keyword evidence="9" id="KW-0539">Nucleus</keyword>
<dbReference type="SUPFAM" id="SSF56091">
    <property type="entry name" value="DNA ligase/mRNA capping enzyme, catalytic domain"/>
    <property type="match status" value="1"/>
</dbReference>
<evidence type="ECO:0000256" key="10">
    <source>
        <dbReference type="ARBA" id="ARBA00031454"/>
    </source>
</evidence>
<evidence type="ECO:0000259" key="13">
    <source>
        <dbReference type="PROSITE" id="PS51214"/>
    </source>
</evidence>
<dbReference type="AlphaFoldDB" id="A0AAJ7U9Z9"/>
<feature type="region of interest" description="Disordered" evidence="12">
    <location>
        <begin position="329"/>
        <end position="374"/>
    </location>
</feature>
<reference evidence="15 16" key="1">
    <citation type="submission" date="2025-04" db="UniProtKB">
        <authorList>
            <consortium name="RefSeq"/>
        </authorList>
    </citation>
    <scope>IDENTIFICATION</scope>
    <source>
        <tissue evidence="15 16">Sperm</tissue>
    </source>
</reference>
<evidence type="ECO:0000256" key="12">
    <source>
        <dbReference type="SAM" id="MobiDB-lite"/>
    </source>
</evidence>
<evidence type="ECO:0000256" key="8">
    <source>
        <dbReference type="ARBA" id="ARBA00022884"/>
    </source>
</evidence>
<dbReference type="Pfam" id="PF21974">
    <property type="entry name" value="SPN1_m3Gcap_bd"/>
    <property type="match status" value="1"/>
</dbReference>
<feature type="domain" description="IBB" evidence="13">
    <location>
        <begin position="11"/>
        <end position="73"/>
    </location>
</feature>
<sequence length="374" mass="42005">MEELVDALAGSMAVTSSPNSTAAPHPRLAQYKQRCSSQSQNERRQKLLELQKSKRLDYVNHARRLAMEDWAGVGDAAPKARGKNAREAPKKEDAEEGSEDDMEVDMKHRKLSRSYANQLMLSEWLVEVPADLCEEWLMLVCPVGKRCLVVASRGSTAVYTKSGYCVNRFSSLLPGGRHGQHKEYSILDCVFSEVDRTYYILDVMCWRAHPVYDCETEFRFFWLQSKLRDEGAVTETSKRNPFRFVGLQSFACSPDVLTTALASSEFPYEVDGLLFYHKRTHYCPGSTPLVGWLKAYMVQDVLGLAVPDAGPTARPPHAHRQLQDIIEQKQLKKAAARDAGQAEGQSEPSEHYELEHLSTIRPPPSSPPSDIDIG</sequence>
<dbReference type="GO" id="GO:0005634">
    <property type="term" value="C:nucleus"/>
    <property type="evidence" value="ECO:0007669"/>
    <property type="project" value="UniProtKB-SubCell"/>
</dbReference>
<dbReference type="Pfam" id="PF11538">
    <property type="entry name" value="Snurportin1"/>
    <property type="match status" value="1"/>
</dbReference>
<gene>
    <name evidence="15 16" type="primary">SNUPN</name>
</gene>